<evidence type="ECO:0000313" key="2">
    <source>
        <dbReference type="EMBL" id="EJT71275.1"/>
    </source>
</evidence>
<evidence type="ECO:0000256" key="1">
    <source>
        <dbReference type="SAM" id="MobiDB-lite"/>
    </source>
</evidence>
<keyword evidence="4" id="KW-1185">Reference proteome</keyword>
<dbReference type="AlphaFoldDB" id="J3PAK9"/>
<dbReference type="EnsemblFungi" id="EJT71275">
    <property type="protein sequence ID" value="EJT71275"/>
    <property type="gene ID" value="GGTG_10534"/>
</dbReference>
<dbReference type="Proteomes" id="UP000006039">
    <property type="component" value="Unassembled WGS sequence"/>
</dbReference>
<evidence type="ECO:0000313" key="4">
    <source>
        <dbReference type="Proteomes" id="UP000006039"/>
    </source>
</evidence>
<organism evidence="2">
    <name type="scientific">Gaeumannomyces tritici (strain R3-111a-1)</name>
    <name type="common">Wheat and barley take-all root rot fungus</name>
    <name type="synonym">Gaeumannomyces graminis var. tritici</name>
    <dbReference type="NCBI Taxonomy" id="644352"/>
    <lineage>
        <taxon>Eukaryota</taxon>
        <taxon>Fungi</taxon>
        <taxon>Dikarya</taxon>
        <taxon>Ascomycota</taxon>
        <taxon>Pezizomycotina</taxon>
        <taxon>Sordariomycetes</taxon>
        <taxon>Sordariomycetidae</taxon>
        <taxon>Magnaporthales</taxon>
        <taxon>Magnaporthaceae</taxon>
        <taxon>Gaeumannomyces</taxon>
    </lineage>
</organism>
<proteinExistence type="predicted"/>
<protein>
    <submittedName>
        <fullName evidence="2 3">Uncharacterized protein</fullName>
    </submittedName>
</protein>
<reference evidence="2" key="3">
    <citation type="submission" date="2010-09" db="EMBL/GenBank/DDBJ databases">
        <title>Annotation of Gaeumannomyces graminis var. tritici R3-111a-1.</title>
        <authorList>
            <consortium name="The Broad Institute Genome Sequencing Platform"/>
            <person name="Ma L.-J."/>
            <person name="Dead R."/>
            <person name="Young S.K."/>
            <person name="Zeng Q."/>
            <person name="Gargeya S."/>
            <person name="Fitzgerald M."/>
            <person name="Haas B."/>
            <person name="Abouelleil A."/>
            <person name="Alvarado L."/>
            <person name="Arachchi H.M."/>
            <person name="Berlin A."/>
            <person name="Brown A."/>
            <person name="Chapman S.B."/>
            <person name="Chen Z."/>
            <person name="Dunbar C."/>
            <person name="Freedman E."/>
            <person name="Gearin G."/>
            <person name="Gellesch M."/>
            <person name="Goldberg J."/>
            <person name="Griggs A."/>
            <person name="Gujja S."/>
            <person name="Heiman D."/>
            <person name="Howarth C."/>
            <person name="Larson L."/>
            <person name="Lui A."/>
            <person name="MacDonald P.J.P."/>
            <person name="Mehta T."/>
            <person name="Montmayeur A."/>
            <person name="Murphy C."/>
            <person name="Neiman D."/>
            <person name="Pearson M."/>
            <person name="Priest M."/>
            <person name="Roberts A."/>
            <person name="Saif S."/>
            <person name="Shea T."/>
            <person name="Shenoy N."/>
            <person name="Sisk P."/>
            <person name="Stolte C."/>
            <person name="Sykes S."/>
            <person name="Yandava C."/>
            <person name="Wortman J."/>
            <person name="Nusbaum C."/>
            <person name="Birren B."/>
        </authorList>
    </citation>
    <scope>NUCLEOTIDE SEQUENCE</scope>
    <source>
        <strain evidence="2">R3-111a-1</strain>
    </source>
</reference>
<feature type="region of interest" description="Disordered" evidence="1">
    <location>
        <begin position="22"/>
        <end position="48"/>
    </location>
</feature>
<reference evidence="2" key="2">
    <citation type="submission" date="2010-07" db="EMBL/GenBank/DDBJ databases">
        <authorList>
            <consortium name="The Broad Institute Genome Sequencing Platform"/>
            <consortium name="Broad Institute Genome Sequencing Center for Infectious Disease"/>
            <person name="Ma L.-J."/>
            <person name="Dead R."/>
            <person name="Young S."/>
            <person name="Zeng Q."/>
            <person name="Koehrsen M."/>
            <person name="Alvarado L."/>
            <person name="Berlin A."/>
            <person name="Chapman S.B."/>
            <person name="Chen Z."/>
            <person name="Freedman E."/>
            <person name="Gellesch M."/>
            <person name="Goldberg J."/>
            <person name="Griggs A."/>
            <person name="Gujja S."/>
            <person name="Heilman E.R."/>
            <person name="Heiman D."/>
            <person name="Hepburn T."/>
            <person name="Howarth C."/>
            <person name="Jen D."/>
            <person name="Larson L."/>
            <person name="Mehta T."/>
            <person name="Neiman D."/>
            <person name="Pearson M."/>
            <person name="Roberts A."/>
            <person name="Saif S."/>
            <person name="Shea T."/>
            <person name="Shenoy N."/>
            <person name="Sisk P."/>
            <person name="Stolte C."/>
            <person name="Sykes S."/>
            <person name="Walk T."/>
            <person name="White J."/>
            <person name="Yandava C."/>
            <person name="Haas B."/>
            <person name="Nusbaum C."/>
            <person name="Birren B."/>
        </authorList>
    </citation>
    <scope>NUCLEOTIDE SEQUENCE</scope>
    <source>
        <strain evidence="2">R3-111a-1</strain>
    </source>
</reference>
<accession>J3PAK9</accession>
<sequence length="75" mass="8363">MLGSFVTSVAGERVVRTNKCAHHLAQHPGPRANPGRPTRTSFSNADRPEKLEPLIQRAWVPRDDMLHFWECAAGS</sequence>
<dbReference type="RefSeq" id="XP_009226672.1">
    <property type="nucleotide sequence ID" value="XM_009228408.1"/>
</dbReference>
<reference evidence="3" key="5">
    <citation type="submission" date="2018-04" db="UniProtKB">
        <authorList>
            <consortium name="EnsemblFungi"/>
        </authorList>
    </citation>
    <scope>IDENTIFICATION</scope>
    <source>
        <strain evidence="3">R3-111a-1</strain>
    </source>
</reference>
<dbReference type="EMBL" id="GL385400">
    <property type="protein sequence ID" value="EJT71275.1"/>
    <property type="molecule type" value="Genomic_DNA"/>
</dbReference>
<gene>
    <name evidence="3" type="primary">20350992</name>
    <name evidence="2" type="ORF">GGTG_10534</name>
</gene>
<dbReference type="GeneID" id="20350992"/>
<dbReference type="HOGENOM" id="CLU_2671214_0_0_1"/>
<reference evidence="3" key="4">
    <citation type="journal article" date="2015" name="G3 (Bethesda)">
        <title>Genome sequences of three phytopathogenic species of the Magnaporthaceae family of fungi.</title>
        <authorList>
            <person name="Okagaki L.H."/>
            <person name="Nunes C.C."/>
            <person name="Sailsbery J."/>
            <person name="Clay B."/>
            <person name="Brown D."/>
            <person name="John T."/>
            <person name="Oh Y."/>
            <person name="Young N."/>
            <person name="Fitzgerald M."/>
            <person name="Haas B.J."/>
            <person name="Zeng Q."/>
            <person name="Young S."/>
            <person name="Adiconis X."/>
            <person name="Fan L."/>
            <person name="Levin J.Z."/>
            <person name="Mitchell T.K."/>
            <person name="Okubara P.A."/>
            <person name="Farman M.L."/>
            <person name="Kohn L.M."/>
            <person name="Birren B."/>
            <person name="Ma L.-J."/>
            <person name="Dean R.A."/>
        </authorList>
    </citation>
    <scope>NUCLEOTIDE SEQUENCE</scope>
    <source>
        <strain evidence="3">R3-111a-1</strain>
    </source>
</reference>
<reference evidence="4" key="1">
    <citation type="submission" date="2010-07" db="EMBL/GenBank/DDBJ databases">
        <title>The genome sequence of Gaeumannomyces graminis var. tritici strain R3-111a-1.</title>
        <authorList>
            <consortium name="The Broad Institute Genome Sequencing Platform"/>
            <person name="Ma L.-J."/>
            <person name="Dead R."/>
            <person name="Young S."/>
            <person name="Zeng Q."/>
            <person name="Koehrsen M."/>
            <person name="Alvarado L."/>
            <person name="Berlin A."/>
            <person name="Chapman S.B."/>
            <person name="Chen Z."/>
            <person name="Freedman E."/>
            <person name="Gellesch M."/>
            <person name="Goldberg J."/>
            <person name="Griggs A."/>
            <person name="Gujja S."/>
            <person name="Heilman E.R."/>
            <person name="Heiman D."/>
            <person name="Hepburn T."/>
            <person name="Howarth C."/>
            <person name="Jen D."/>
            <person name="Larson L."/>
            <person name="Mehta T."/>
            <person name="Neiman D."/>
            <person name="Pearson M."/>
            <person name="Roberts A."/>
            <person name="Saif S."/>
            <person name="Shea T."/>
            <person name="Shenoy N."/>
            <person name="Sisk P."/>
            <person name="Stolte C."/>
            <person name="Sykes S."/>
            <person name="Walk T."/>
            <person name="White J."/>
            <person name="Yandava C."/>
            <person name="Haas B."/>
            <person name="Nusbaum C."/>
            <person name="Birren B."/>
        </authorList>
    </citation>
    <scope>NUCLEOTIDE SEQUENCE [LARGE SCALE GENOMIC DNA]</scope>
    <source>
        <strain evidence="4">R3-111a-1</strain>
    </source>
</reference>
<name>J3PAK9_GAET3</name>
<dbReference type="VEuPathDB" id="FungiDB:GGTG_10534"/>
<evidence type="ECO:0000313" key="3">
    <source>
        <dbReference type="EnsemblFungi" id="EJT71275"/>
    </source>
</evidence>